<dbReference type="InterPro" id="IPR001594">
    <property type="entry name" value="Palmitoyltrfase_DHHC"/>
</dbReference>
<feature type="transmembrane region" description="Helical" evidence="7">
    <location>
        <begin position="257"/>
        <end position="283"/>
    </location>
</feature>
<dbReference type="Pfam" id="PF01529">
    <property type="entry name" value="DHHC"/>
    <property type="match status" value="1"/>
</dbReference>
<evidence type="ECO:0000313" key="11">
    <source>
        <dbReference type="Proteomes" id="UP000008743"/>
    </source>
</evidence>
<dbReference type="GO" id="GO:0016020">
    <property type="term" value="C:membrane"/>
    <property type="evidence" value="ECO:0007669"/>
    <property type="project" value="UniProtKB-SubCell"/>
</dbReference>
<dbReference type="PhylomeDB" id="A0A0D2WXG9"/>
<name>A0A0D2WXG9_CAPO3</name>
<feature type="transmembrane region" description="Helical" evidence="7">
    <location>
        <begin position="69"/>
        <end position="93"/>
    </location>
</feature>
<dbReference type="RefSeq" id="XP_004343173.1">
    <property type="nucleotide sequence ID" value="XM_004343123.2"/>
</dbReference>
<dbReference type="GO" id="GO:0019706">
    <property type="term" value="F:protein-cysteine S-palmitoyltransferase activity"/>
    <property type="evidence" value="ECO:0007669"/>
    <property type="project" value="UniProtKB-EC"/>
</dbReference>
<dbReference type="EC" id="2.3.1.225" evidence="7"/>
<keyword evidence="11" id="KW-1185">Reference proteome</keyword>
<dbReference type="EMBL" id="KE346374">
    <property type="protein sequence ID" value="KJE97458.1"/>
    <property type="molecule type" value="Genomic_DNA"/>
</dbReference>
<sequence>MGDAASSSRASSAAAESAAVAMPADAPEHNQSIPNTHSHAAAGPGQEEEEEACSQTADCLQATANRMPVVFIMLTAIYSYYAFVVVVSIQVVSNVGQQVGYLIAFHLLYALFVWSYLRTFLSKPAPVPATFAVPSTAITVSGTGWRRIVDSMERHHVERVDPFFKTLRPIGERYCFKCEIVRPDRCHHCSLCQRCMLKMDHHCPWVGNCVGFSNYKYFCLVLFYAHLLTLFLTFATLPYLIQFFNSEIDRGSENINIIVLFMIACAFGLGVMALFYMHVALLVRNMTTLESTRIPRLKMATLRKHGFDVGAKQNFIQVFGTNPWLWAFPVYTSIGNGFDFPVCAAANDEETGSASSDQNLIRAPTIRPQPISFGAQMKRVI</sequence>
<keyword evidence="3 7" id="KW-0812">Transmembrane</keyword>
<comment type="subcellular location">
    <subcellularLocation>
        <location evidence="1">Membrane</location>
        <topology evidence="1">Multi-pass membrane protein</topology>
    </subcellularLocation>
</comment>
<evidence type="ECO:0000256" key="2">
    <source>
        <dbReference type="ARBA" id="ARBA00022679"/>
    </source>
</evidence>
<accession>A0A0D2WXG9</accession>
<evidence type="ECO:0000256" key="1">
    <source>
        <dbReference type="ARBA" id="ARBA00004141"/>
    </source>
</evidence>
<keyword evidence="5 7" id="KW-0472">Membrane</keyword>
<feature type="domain" description="Palmitoyltransferase DHHC" evidence="9">
    <location>
        <begin position="171"/>
        <end position="292"/>
    </location>
</feature>
<evidence type="ECO:0000256" key="8">
    <source>
        <dbReference type="SAM" id="MobiDB-lite"/>
    </source>
</evidence>
<dbReference type="OMA" id="CFVVMHI"/>
<evidence type="ECO:0000313" key="10">
    <source>
        <dbReference type="EMBL" id="KJE97458.1"/>
    </source>
</evidence>
<keyword evidence="4 7" id="KW-1133">Transmembrane helix</keyword>
<dbReference type="InterPro" id="IPR039859">
    <property type="entry name" value="PFA4/ZDH16/20/ERF2-like"/>
</dbReference>
<feature type="region of interest" description="Disordered" evidence="8">
    <location>
        <begin position="1"/>
        <end position="52"/>
    </location>
</feature>
<dbReference type="InParanoid" id="A0A0D2WXG9"/>
<gene>
    <name evidence="10" type="ORF">CAOG_007314</name>
</gene>
<evidence type="ECO:0000256" key="3">
    <source>
        <dbReference type="ARBA" id="ARBA00022692"/>
    </source>
</evidence>
<keyword evidence="6 7" id="KW-0012">Acyltransferase</keyword>
<keyword evidence="2 7" id="KW-0808">Transferase</keyword>
<feature type="compositionally biased region" description="Low complexity" evidence="8">
    <location>
        <begin position="1"/>
        <end position="25"/>
    </location>
</feature>
<feature type="transmembrane region" description="Helical" evidence="7">
    <location>
        <begin position="99"/>
        <end position="117"/>
    </location>
</feature>
<evidence type="ECO:0000256" key="7">
    <source>
        <dbReference type="RuleBase" id="RU079119"/>
    </source>
</evidence>
<proteinExistence type="inferred from homology"/>
<evidence type="ECO:0000256" key="6">
    <source>
        <dbReference type="ARBA" id="ARBA00023315"/>
    </source>
</evidence>
<protein>
    <recommendedName>
        <fullName evidence="7">Palmitoyltransferase</fullName>
        <ecNumber evidence="7">2.3.1.225</ecNumber>
    </recommendedName>
</protein>
<dbReference type="PANTHER" id="PTHR12246">
    <property type="entry name" value="PALMITOYLTRANSFERASE ZDHHC16"/>
    <property type="match status" value="1"/>
</dbReference>
<comment type="domain">
    <text evidence="7">The DHHC domain is required for palmitoyltransferase activity.</text>
</comment>
<feature type="compositionally biased region" description="Polar residues" evidence="8">
    <location>
        <begin position="29"/>
        <end position="38"/>
    </location>
</feature>
<evidence type="ECO:0000259" key="9">
    <source>
        <dbReference type="Pfam" id="PF01529"/>
    </source>
</evidence>
<dbReference type="Proteomes" id="UP000008743">
    <property type="component" value="Unassembled WGS sequence"/>
</dbReference>
<dbReference type="PROSITE" id="PS50216">
    <property type="entry name" value="DHHC"/>
    <property type="match status" value="1"/>
</dbReference>
<reference evidence="11" key="1">
    <citation type="submission" date="2011-02" db="EMBL/GenBank/DDBJ databases">
        <title>The Genome Sequence of Capsaspora owczarzaki ATCC 30864.</title>
        <authorList>
            <person name="Russ C."/>
            <person name="Cuomo C."/>
            <person name="Burger G."/>
            <person name="Gray M.W."/>
            <person name="Holland P.W.H."/>
            <person name="King N."/>
            <person name="Lang F.B.F."/>
            <person name="Roger A.J."/>
            <person name="Ruiz-Trillo I."/>
            <person name="Young S.K."/>
            <person name="Zeng Q."/>
            <person name="Gargeya S."/>
            <person name="Alvarado L."/>
            <person name="Berlin A."/>
            <person name="Chapman S.B."/>
            <person name="Chen Z."/>
            <person name="Freedman E."/>
            <person name="Gellesch M."/>
            <person name="Goldberg J."/>
            <person name="Griggs A."/>
            <person name="Gujja S."/>
            <person name="Heilman E."/>
            <person name="Heiman D."/>
            <person name="Howarth C."/>
            <person name="Mehta T."/>
            <person name="Neiman D."/>
            <person name="Pearson M."/>
            <person name="Roberts A."/>
            <person name="Saif S."/>
            <person name="Shea T."/>
            <person name="Shenoy N."/>
            <person name="Sisk P."/>
            <person name="Stolte C."/>
            <person name="Sykes S."/>
            <person name="White J."/>
            <person name="Yandava C."/>
            <person name="Haas B."/>
            <person name="Nusbaum C."/>
            <person name="Birren B."/>
        </authorList>
    </citation>
    <scope>NUCLEOTIDE SEQUENCE</scope>
    <source>
        <strain evidence="11">ATCC 30864</strain>
    </source>
</reference>
<evidence type="ECO:0000256" key="4">
    <source>
        <dbReference type="ARBA" id="ARBA00022989"/>
    </source>
</evidence>
<organism evidence="10 11">
    <name type="scientific">Capsaspora owczarzaki (strain ATCC 30864)</name>
    <dbReference type="NCBI Taxonomy" id="595528"/>
    <lineage>
        <taxon>Eukaryota</taxon>
        <taxon>Filasterea</taxon>
        <taxon>Capsaspora</taxon>
    </lineage>
</organism>
<dbReference type="STRING" id="595528.A0A0D2WXG9"/>
<dbReference type="FunCoup" id="A0A0D2WXG9">
    <property type="interactions" value="125"/>
</dbReference>
<dbReference type="AlphaFoldDB" id="A0A0D2WXG9"/>
<dbReference type="eggNOG" id="KOG1315">
    <property type="taxonomic scope" value="Eukaryota"/>
</dbReference>
<comment type="similarity">
    <text evidence="7">Belongs to the DHHC palmitoyltransferase family.</text>
</comment>
<feature type="transmembrane region" description="Helical" evidence="7">
    <location>
        <begin position="217"/>
        <end position="237"/>
    </location>
</feature>
<comment type="catalytic activity">
    <reaction evidence="7">
        <text>L-cysteinyl-[protein] + hexadecanoyl-CoA = S-hexadecanoyl-L-cysteinyl-[protein] + CoA</text>
        <dbReference type="Rhea" id="RHEA:36683"/>
        <dbReference type="Rhea" id="RHEA-COMP:10131"/>
        <dbReference type="Rhea" id="RHEA-COMP:11032"/>
        <dbReference type="ChEBI" id="CHEBI:29950"/>
        <dbReference type="ChEBI" id="CHEBI:57287"/>
        <dbReference type="ChEBI" id="CHEBI:57379"/>
        <dbReference type="ChEBI" id="CHEBI:74151"/>
        <dbReference type="EC" id="2.3.1.225"/>
    </reaction>
</comment>
<evidence type="ECO:0000256" key="5">
    <source>
        <dbReference type="ARBA" id="ARBA00023136"/>
    </source>
</evidence>
<dbReference type="OrthoDB" id="9909019at2759"/>